<dbReference type="EMBL" id="LS991952">
    <property type="protein sequence ID" value="SYV94088.1"/>
    <property type="molecule type" value="Genomic_DNA"/>
</dbReference>
<protein>
    <submittedName>
        <fullName evidence="1">Uncharacterized protein</fullName>
    </submittedName>
</protein>
<dbReference type="AlphaFoldDB" id="A0A3B0PAB6"/>
<evidence type="ECO:0000313" key="2">
    <source>
        <dbReference type="Proteomes" id="UP000260136"/>
    </source>
</evidence>
<organism evidence="1 2">
    <name type="scientific">Mycoplasmoides gallisepticum</name>
    <name type="common">Mycoplasma gallisepticum</name>
    <dbReference type="NCBI Taxonomy" id="2096"/>
    <lineage>
        <taxon>Bacteria</taxon>
        <taxon>Bacillati</taxon>
        <taxon>Mycoplasmatota</taxon>
        <taxon>Mycoplasmoidales</taxon>
        <taxon>Mycoplasmoidaceae</taxon>
        <taxon>Mycoplasmoides</taxon>
    </lineage>
</organism>
<name>A0A3B0PAB6_MYCGL</name>
<evidence type="ECO:0000313" key="1">
    <source>
        <dbReference type="EMBL" id="SYV94088.1"/>
    </source>
</evidence>
<gene>
    <name evidence="1" type="ORF">NCTC10115_00395</name>
</gene>
<proteinExistence type="predicted"/>
<reference evidence="2" key="1">
    <citation type="submission" date="2018-06" db="EMBL/GenBank/DDBJ databases">
        <authorList>
            <consortium name="Pathogen Informatics"/>
        </authorList>
    </citation>
    <scope>NUCLEOTIDE SEQUENCE [LARGE SCALE GENOMIC DNA]</scope>
    <source>
        <strain evidence="2">NCTC10115</strain>
    </source>
</reference>
<accession>A0A3B0PAB6</accession>
<sequence>MLPGSNVQITLPYKSIRLIDFDPVKTNAPGLVPSIESDVKLEFLHLRAFSKRLDWPCEFISPTWLTGLRLFGLAPETANPKLPKPIKARGVIPTDNLKISFFTI</sequence>
<dbReference type="Proteomes" id="UP000260136">
    <property type="component" value="Chromosome"/>
</dbReference>